<gene>
    <name evidence="1" type="ORF">Enr17x_29020</name>
</gene>
<organism evidence="1 2">
    <name type="scientific">Gimesia fumaroli</name>
    <dbReference type="NCBI Taxonomy" id="2527976"/>
    <lineage>
        <taxon>Bacteria</taxon>
        <taxon>Pseudomonadati</taxon>
        <taxon>Planctomycetota</taxon>
        <taxon>Planctomycetia</taxon>
        <taxon>Planctomycetales</taxon>
        <taxon>Planctomycetaceae</taxon>
        <taxon>Gimesia</taxon>
    </lineage>
</organism>
<protein>
    <submittedName>
        <fullName evidence="1">Uncharacterized protein</fullName>
    </submittedName>
</protein>
<dbReference type="Proteomes" id="UP000318313">
    <property type="component" value="Chromosome"/>
</dbReference>
<keyword evidence="2" id="KW-1185">Reference proteome</keyword>
<evidence type="ECO:0000313" key="1">
    <source>
        <dbReference type="EMBL" id="QDV50857.1"/>
    </source>
</evidence>
<evidence type="ECO:0000313" key="2">
    <source>
        <dbReference type="Proteomes" id="UP000318313"/>
    </source>
</evidence>
<dbReference type="EMBL" id="CP037452">
    <property type="protein sequence ID" value="QDV50857.1"/>
    <property type="molecule type" value="Genomic_DNA"/>
</dbReference>
<dbReference type="RefSeq" id="WP_145309651.1">
    <property type="nucleotide sequence ID" value="NZ_CP037452.1"/>
</dbReference>
<name>A0A518ICN5_9PLAN</name>
<dbReference type="AlphaFoldDB" id="A0A518ICN5"/>
<dbReference type="KEGG" id="gfm:Enr17x_29020"/>
<proteinExistence type="predicted"/>
<sequence length="127" mass="14209">MSAPLVHAGLTFPGIHQDLIFGTPVLKSQKNEIFGVKGATVIDGGIATREITCEHWLYNTYSNISQLNTMLRAITAQIGVKGTLVDSLGTTFDDVLFIRQEPIQGPLYDYEKGWWKKIRLIFEELTP</sequence>
<accession>A0A518ICN5</accession>
<reference evidence="1 2" key="1">
    <citation type="submission" date="2019-03" db="EMBL/GenBank/DDBJ databases">
        <title>Deep-cultivation of Planctomycetes and their phenomic and genomic characterization uncovers novel biology.</title>
        <authorList>
            <person name="Wiegand S."/>
            <person name="Jogler M."/>
            <person name="Boedeker C."/>
            <person name="Pinto D."/>
            <person name="Vollmers J."/>
            <person name="Rivas-Marin E."/>
            <person name="Kohn T."/>
            <person name="Peeters S.H."/>
            <person name="Heuer A."/>
            <person name="Rast P."/>
            <person name="Oberbeckmann S."/>
            <person name="Bunk B."/>
            <person name="Jeske O."/>
            <person name="Meyerdierks A."/>
            <person name="Storesund J.E."/>
            <person name="Kallscheuer N."/>
            <person name="Luecker S."/>
            <person name="Lage O.M."/>
            <person name="Pohl T."/>
            <person name="Merkel B.J."/>
            <person name="Hornburger P."/>
            <person name="Mueller R.-W."/>
            <person name="Bruemmer F."/>
            <person name="Labrenz M."/>
            <person name="Spormann A.M."/>
            <person name="Op den Camp H."/>
            <person name="Overmann J."/>
            <person name="Amann R."/>
            <person name="Jetten M.S.M."/>
            <person name="Mascher T."/>
            <person name="Medema M.H."/>
            <person name="Devos D.P."/>
            <person name="Kaster A.-K."/>
            <person name="Ovreas L."/>
            <person name="Rohde M."/>
            <person name="Galperin M.Y."/>
            <person name="Jogler C."/>
        </authorList>
    </citation>
    <scope>NUCLEOTIDE SEQUENCE [LARGE SCALE GENOMIC DNA]</scope>
    <source>
        <strain evidence="1 2">Enr17</strain>
    </source>
</reference>